<sequence>MSERIRQLEDALAILQSSVSREAHPLLRRDLLDIKSGLTLHSAPNLRQSLEARSEDTQEEETTYVDAFGTLAVRDDGAATFYGRSAGTESLLLGEKSDPNELHEPVGPAAPLPPNLQRLTAAFPTQPSTLGDVDMAELMESYLPPWPRAANLCDLYLEQSQWFFGPMTRRQLIEEVLPLFYPEAESAASSGSPPAASDYSDPSAAPLSSSVAAFDLPESGSNAAKKNYTAHDLALIFVVFCFGALTDPILPPAPYNVEAEQYYQLTRAAMNIEPVVDRPPSVVTVQTLSLMAIYQGLVADENSIESTWALMGLSTRLAQSVGLHRDCARWKLSPQEVQKRRALFWELFITDCWQSLATGRLACFSLPFVDTELPGDPDQLLAEDGTALPSFPLWKAKFGKEIVSQVVNATLTVKPPRYSVILDLDRKIRDFEMPKFTKEALPVNGGLNLVMSHYMPKNYREFIMLYVHRGYFAMALDDFPTDPLRSQYAPSFLAGYRSACNLLSEMRDQFAKFPTQIARFWVLWTHAFSAVIMLGSVVTHGATTKTSQAALAELRLAVDLFERAAIQGGRAVKFLPAVRRLHEKAEAIFKTGVERKTIFSTKEEEPDELSIFTGRTRTVVTKANKPAPGNKRSVSRIRKTSSHVPSSAMPSPPESAARASESPSASAADSPGTDGGSPAAAPAYARSLESYGNQVHPMLVDQLKEFEGQLDAQITSAQQHYTGMVAASNSQSEARSAITPTASTNSAPMLAYPSPPESVPSQSVGYQSPPQHLQPPPQPQVQSYDHAQSSWDTWSQSPPDTRSMHSFPSMSVPSGVSTHAYETHPPHQHVPAIHYQPPPQPAILPSGHQTYHEQHLPMFGAVEGNPTAPTGLNTEIPYHPQYAPQQQQHTPVDNAPFYHSPNSIPQQQDWAMAVPVSHPHHGQMAPDGGAAEYAYPYDQAYASHPPEHQQYASHVQEQAPIPMSRSSSLLPPGNAYSLAETWTTFMQQELPAPGTDPRQHQHQHQHRR</sequence>
<proteinExistence type="predicted"/>
<dbReference type="SMART" id="SM00906">
    <property type="entry name" value="Fungal_trans"/>
    <property type="match status" value="1"/>
</dbReference>
<dbReference type="InterPro" id="IPR050613">
    <property type="entry name" value="Sec_Metabolite_Reg"/>
</dbReference>
<comment type="caution">
    <text evidence="5">The sequence shown here is derived from an EMBL/GenBank/DDBJ whole genome shotgun (WGS) entry which is preliminary data.</text>
</comment>
<dbReference type="InterPro" id="IPR007219">
    <property type="entry name" value="XnlR_reg_dom"/>
</dbReference>
<keyword evidence="6" id="KW-1185">Reference proteome</keyword>
<feature type="region of interest" description="Disordered" evidence="3">
    <location>
        <begin position="620"/>
        <end position="681"/>
    </location>
</feature>
<organism evidence="5 6">
    <name type="scientific">Antrodiella citrinella</name>
    <dbReference type="NCBI Taxonomy" id="2447956"/>
    <lineage>
        <taxon>Eukaryota</taxon>
        <taxon>Fungi</taxon>
        <taxon>Dikarya</taxon>
        <taxon>Basidiomycota</taxon>
        <taxon>Agaricomycotina</taxon>
        <taxon>Agaricomycetes</taxon>
        <taxon>Polyporales</taxon>
        <taxon>Steccherinaceae</taxon>
        <taxon>Antrodiella</taxon>
    </lineage>
</organism>
<evidence type="ECO:0000259" key="4">
    <source>
        <dbReference type="SMART" id="SM00906"/>
    </source>
</evidence>
<keyword evidence="2" id="KW-0539">Nucleus</keyword>
<feature type="compositionally biased region" description="Low complexity" evidence="3">
    <location>
        <begin position="645"/>
        <end position="671"/>
    </location>
</feature>
<evidence type="ECO:0000313" key="5">
    <source>
        <dbReference type="EMBL" id="THH32859.1"/>
    </source>
</evidence>
<dbReference type="GO" id="GO:0003677">
    <property type="term" value="F:DNA binding"/>
    <property type="evidence" value="ECO:0007669"/>
    <property type="project" value="InterPro"/>
</dbReference>
<feature type="compositionally biased region" description="Low complexity" evidence="3">
    <location>
        <begin position="759"/>
        <end position="771"/>
    </location>
</feature>
<name>A0A4S4N1R1_9APHY</name>
<feature type="domain" description="Xylanolytic transcriptional activator regulatory" evidence="4">
    <location>
        <begin position="307"/>
        <end position="380"/>
    </location>
</feature>
<dbReference type="Proteomes" id="UP000308730">
    <property type="component" value="Unassembled WGS sequence"/>
</dbReference>
<dbReference type="CDD" id="cd12148">
    <property type="entry name" value="fungal_TF_MHR"/>
    <property type="match status" value="1"/>
</dbReference>
<evidence type="ECO:0000256" key="2">
    <source>
        <dbReference type="ARBA" id="ARBA00023242"/>
    </source>
</evidence>
<dbReference type="Pfam" id="PF04082">
    <property type="entry name" value="Fungal_trans"/>
    <property type="match status" value="1"/>
</dbReference>
<dbReference type="PANTHER" id="PTHR31001">
    <property type="entry name" value="UNCHARACTERIZED TRANSCRIPTIONAL REGULATORY PROTEIN"/>
    <property type="match status" value="1"/>
</dbReference>
<protein>
    <recommendedName>
        <fullName evidence="4">Xylanolytic transcriptional activator regulatory domain-containing protein</fullName>
    </recommendedName>
</protein>
<feature type="region of interest" description="Disordered" evidence="3">
    <location>
        <begin position="989"/>
        <end position="1008"/>
    </location>
</feature>
<reference evidence="5 6" key="1">
    <citation type="submission" date="2019-02" db="EMBL/GenBank/DDBJ databases">
        <title>Genome sequencing of the rare red list fungi Antrodiella citrinella (Flaviporus citrinellus).</title>
        <authorList>
            <person name="Buettner E."/>
            <person name="Kellner H."/>
        </authorList>
    </citation>
    <scope>NUCLEOTIDE SEQUENCE [LARGE SCALE GENOMIC DNA]</scope>
    <source>
        <strain evidence="5 6">DSM 108506</strain>
    </source>
</reference>
<comment type="subcellular location">
    <subcellularLocation>
        <location evidence="1">Nucleus</location>
    </subcellularLocation>
</comment>
<dbReference type="GO" id="GO:0005634">
    <property type="term" value="C:nucleus"/>
    <property type="evidence" value="ECO:0007669"/>
    <property type="project" value="UniProtKB-SubCell"/>
</dbReference>
<evidence type="ECO:0000256" key="1">
    <source>
        <dbReference type="ARBA" id="ARBA00004123"/>
    </source>
</evidence>
<feature type="compositionally biased region" description="Polar residues" evidence="3">
    <location>
        <begin position="725"/>
        <end position="747"/>
    </location>
</feature>
<feature type="compositionally biased region" description="Polar residues" evidence="3">
    <location>
        <begin position="783"/>
        <end position="817"/>
    </location>
</feature>
<dbReference type="GO" id="GO:0006351">
    <property type="term" value="P:DNA-templated transcription"/>
    <property type="evidence" value="ECO:0007669"/>
    <property type="project" value="InterPro"/>
</dbReference>
<dbReference type="AlphaFoldDB" id="A0A4S4N1R1"/>
<feature type="region of interest" description="Disordered" evidence="3">
    <location>
        <begin position="725"/>
        <end position="830"/>
    </location>
</feature>
<evidence type="ECO:0000313" key="6">
    <source>
        <dbReference type="Proteomes" id="UP000308730"/>
    </source>
</evidence>
<evidence type="ECO:0000256" key="3">
    <source>
        <dbReference type="SAM" id="MobiDB-lite"/>
    </source>
</evidence>
<dbReference type="PANTHER" id="PTHR31001:SF56">
    <property type="entry name" value="ZN(2)-C6 FUNGAL-TYPE DOMAIN-CONTAINING PROTEIN"/>
    <property type="match status" value="1"/>
</dbReference>
<dbReference type="EMBL" id="SGPM01000014">
    <property type="protein sequence ID" value="THH32859.1"/>
    <property type="molecule type" value="Genomic_DNA"/>
</dbReference>
<dbReference type="OrthoDB" id="424974at2759"/>
<gene>
    <name evidence="5" type="ORF">EUX98_g1327</name>
</gene>
<dbReference type="GO" id="GO:0008270">
    <property type="term" value="F:zinc ion binding"/>
    <property type="evidence" value="ECO:0007669"/>
    <property type="project" value="InterPro"/>
</dbReference>
<feature type="region of interest" description="Disordered" evidence="3">
    <location>
        <begin position="947"/>
        <end position="972"/>
    </location>
</feature>
<accession>A0A4S4N1R1</accession>